<reference evidence="7 8" key="1">
    <citation type="submission" date="2016-07" db="EMBL/GenBank/DDBJ databases">
        <title>Draft genome sequence of Methyloligella halotolerans C2T (VKM B-2706T=CCUG 61687T=DSM 25045T), a halotolerant polyhydroxybutyrate accumulating methylotroph.</title>
        <authorList>
            <person name="Vasilenko O.V."/>
            <person name="Doronina N.V."/>
            <person name="Poroshina M.N."/>
            <person name="Tarlachkov S.V."/>
            <person name="Trotsenko Y.A."/>
        </authorList>
    </citation>
    <scope>NUCLEOTIDE SEQUENCE [LARGE SCALE GENOMIC DNA]</scope>
    <source>
        <strain evidence="7 8">VKM B-2706</strain>
    </source>
</reference>
<proteinExistence type="inferred from homology"/>
<evidence type="ECO:0000256" key="1">
    <source>
        <dbReference type="ARBA" id="ARBA00004370"/>
    </source>
</evidence>
<dbReference type="PANTHER" id="PTHR23427:SF2">
    <property type="entry name" value="SURFEIT LOCUS PROTEIN 1"/>
    <property type="match status" value="1"/>
</dbReference>
<evidence type="ECO:0000313" key="7">
    <source>
        <dbReference type="EMBL" id="ODA67235.1"/>
    </source>
</evidence>
<comment type="caution">
    <text evidence="6">Lacks conserved residue(s) required for the propagation of feature annotation.</text>
</comment>
<keyword evidence="8" id="KW-1185">Reference proteome</keyword>
<evidence type="ECO:0000256" key="3">
    <source>
        <dbReference type="ARBA" id="ARBA00022692"/>
    </source>
</evidence>
<dbReference type="PROSITE" id="PS50895">
    <property type="entry name" value="SURF1"/>
    <property type="match status" value="1"/>
</dbReference>
<dbReference type="STRING" id="1177755.A7A08_01982"/>
<dbReference type="InterPro" id="IPR002994">
    <property type="entry name" value="Surf1/Shy1"/>
</dbReference>
<dbReference type="AlphaFoldDB" id="A0A1E2RYP7"/>
<keyword evidence="4 6" id="KW-1133">Transmembrane helix</keyword>
<keyword evidence="5 6" id="KW-0472">Membrane</keyword>
<organism evidence="7 8">
    <name type="scientific">Methyloligella halotolerans</name>
    <dbReference type="NCBI Taxonomy" id="1177755"/>
    <lineage>
        <taxon>Bacteria</taxon>
        <taxon>Pseudomonadati</taxon>
        <taxon>Pseudomonadota</taxon>
        <taxon>Alphaproteobacteria</taxon>
        <taxon>Hyphomicrobiales</taxon>
        <taxon>Hyphomicrobiaceae</taxon>
        <taxon>Methyloligella</taxon>
    </lineage>
</organism>
<comment type="subcellular location">
    <subcellularLocation>
        <location evidence="6">Cell membrane</location>
        <topology evidence="6">Multi-pass membrane protein</topology>
    </subcellularLocation>
    <subcellularLocation>
        <location evidence="1">Membrane</location>
    </subcellularLocation>
</comment>
<evidence type="ECO:0000256" key="4">
    <source>
        <dbReference type="ARBA" id="ARBA00022989"/>
    </source>
</evidence>
<dbReference type="CDD" id="cd06662">
    <property type="entry name" value="SURF1"/>
    <property type="match status" value="1"/>
</dbReference>
<dbReference type="EMBL" id="MASI01000004">
    <property type="protein sequence ID" value="ODA67235.1"/>
    <property type="molecule type" value="Genomic_DNA"/>
</dbReference>
<protein>
    <recommendedName>
        <fullName evidence="6">SURF1-like protein</fullName>
    </recommendedName>
</protein>
<evidence type="ECO:0000313" key="8">
    <source>
        <dbReference type="Proteomes" id="UP000095087"/>
    </source>
</evidence>
<dbReference type="OrthoDB" id="6079986at2"/>
<dbReference type="GO" id="GO:0005886">
    <property type="term" value="C:plasma membrane"/>
    <property type="evidence" value="ECO:0007669"/>
    <property type="project" value="UniProtKB-SubCell"/>
</dbReference>
<comment type="caution">
    <text evidence="7">The sequence shown here is derived from an EMBL/GenBank/DDBJ whole genome shotgun (WGS) entry which is preliminary data.</text>
</comment>
<gene>
    <name evidence="7" type="ORF">A7A08_01982</name>
</gene>
<dbReference type="RefSeq" id="WP_083226629.1">
    <property type="nucleotide sequence ID" value="NZ_MASI01000004.1"/>
</dbReference>
<accession>A0A1E2RYP7</accession>
<name>A0A1E2RYP7_9HYPH</name>
<feature type="transmembrane region" description="Helical" evidence="6">
    <location>
        <begin position="20"/>
        <end position="39"/>
    </location>
</feature>
<dbReference type="Proteomes" id="UP000095087">
    <property type="component" value="Unassembled WGS sequence"/>
</dbReference>
<dbReference type="InterPro" id="IPR045214">
    <property type="entry name" value="Surf1/Surf4"/>
</dbReference>
<dbReference type="PANTHER" id="PTHR23427">
    <property type="entry name" value="SURFEIT LOCUS PROTEIN"/>
    <property type="match status" value="1"/>
</dbReference>
<keyword evidence="3 6" id="KW-0812">Transmembrane</keyword>
<evidence type="ECO:0000256" key="2">
    <source>
        <dbReference type="ARBA" id="ARBA00007165"/>
    </source>
</evidence>
<comment type="similarity">
    <text evidence="2 6">Belongs to the SURF1 family.</text>
</comment>
<dbReference type="Pfam" id="PF02104">
    <property type="entry name" value="SURF1"/>
    <property type="match status" value="1"/>
</dbReference>
<evidence type="ECO:0000256" key="5">
    <source>
        <dbReference type="ARBA" id="ARBA00023136"/>
    </source>
</evidence>
<sequence>MPDETPNLPESGPESRKRFVWFTLFMLPIFALTVWLGVWQLQRLEWKRGLIAAIETRSEGPPVPLEKVMAEARAGQDVEYTRVSVHGRFDHAHEEYLYGLDEGDPGWHVITPFRTDEGPIVLIDRGFVPIEKQAPKSRIEGQLEGEVEVTGLVRGPQTPGLFTPDNDPARKRWFWRDLDGMRSEMVPEGKETVAPFYIEAELSEIPGGFPKGGQTNLTLPNNHLQYAWTWFCMAAVLGGAI</sequence>
<keyword evidence="6" id="KW-1003">Cell membrane</keyword>
<evidence type="ECO:0000256" key="6">
    <source>
        <dbReference type="RuleBase" id="RU363076"/>
    </source>
</evidence>